<sequence>MRLTRRSLSTVAFLVAGAVALAGMPQGAHAADDPAVASVTKLYAKVEEALKGGSSDLKSRIDVIGPTFKEVFDTSAMVPVAVGPKWKALKPEQQGAVTDAFTTYFTTLYANRLSQAAGGKFDIKPGAEARGATKIVHSKITTKDGDDTDVDYVVNADNKIQDVLLNGTVSEVASMRAGFSEPLKKGGADALVKYLRERTDGMLAAKPKP</sequence>
<keyword evidence="3" id="KW-1185">Reference proteome</keyword>
<dbReference type="PROSITE" id="PS51318">
    <property type="entry name" value="TAT"/>
    <property type="match status" value="1"/>
</dbReference>
<dbReference type="EMBL" id="BJZT01000049">
    <property type="protein sequence ID" value="GEP01719.1"/>
    <property type="molecule type" value="Genomic_DNA"/>
</dbReference>
<feature type="chain" id="PRO_5021710368" description="Toluene tolerance protein" evidence="1">
    <location>
        <begin position="31"/>
        <end position="209"/>
    </location>
</feature>
<evidence type="ECO:0000313" key="2">
    <source>
        <dbReference type="EMBL" id="GEP01719.1"/>
    </source>
</evidence>
<gene>
    <name evidence="2" type="ORF">MHA02_41060</name>
</gene>
<accession>A0A512IVU5</accession>
<reference evidence="2 3" key="1">
    <citation type="submission" date="2019-07" db="EMBL/GenBank/DDBJ databases">
        <title>Whole genome shotgun sequence of Methylobacterium haplocladii NBRC 107714.</title>
        <authorList>
            <person name="Hosoyama A."/>
            <person name="Uohara A."/>
            <person name="Ohji S."/>
            <person name="Ichikawa N."/>
        </authorList>
    </citation>
    <scope>NUCLEOTIDE SEQUENCE [LARGE SCALE GENOMIC DNA]</scope>
    <source>
        <strain evidence="2 3">NBRC 107714</strain>
    </source>
</reference>
<dbReference type="InterPro" id="IPR008869">
    <property type="entry name" value="MlaC/ttg2D"/>
</dbReference>
<organism evidence="2 3">
    <name type="scientific">Methylobacterium haplocladii</name>
    <dbReference type="NCBI Taxonomy" id="1176176"/>
    <lineage>
        <taxon>Bacteria</taxon>
        <taxon>Pseudomonadati</taxon>
        <taxon>Pseudomonadota</taxon>
        <taxon>Alphaproteobacteria</taxon>
        <taxon>Hyphomicrobiales</taxon>
        <taxon>Methylobacteriaceae</taxon>
        <taxon>Methylobacterium</taxon>
    </lineage>
</organism>
<feature type="signal peptide" evidence="1">
    <location>
        <begin position="1"/>
        <end position="30"/>
    </location>
</feature>
<dbReference type="InterPro" id="IPR006311">
    <property type="entry name" value="TAT_signal"/>
</dbReference>
<keyword evidence="1" id="KW-0732">Signal</keyword>
<dbReference type="InterPro" id="IPR042245">
    <property type="entry name" value="Tgt2/MlaC_sf"/>
</dbReference>
<comment type="caution">
    <text evidence="2">The sequence shown here is derived from an EMBL/GenBank/DDBJ whole genome shotgun (WGS) entry which is preliminary data.</text>
</comment>
<name>A0A512IVU5_9HYPH</name>
<dbReference type="AlphaFoldDB" id="A0A512IVU5"/>
<evidence type="ECO:0000313" key="3">
    <source>
        <dbReference type="Proteomes" id="UP000321258"/>
    </source>
</evidence>
<dbReference type="Pfam" id="PF05494">
    <property type="entry name" value="MlaC"/>
    <property type="match status" value="1"/>
</dbReference>
<dbReference type="Proteomes" id="UP000321258">
    <property type="component" value="Unassembled WGS sequence"/>
</dbReference>
<dbReference type="PANTHER" id="PTHR36573:SF1">
    <property type="entry name" value="INTERMEMBRANE PHOSPHOLIPID TRANSPORT SYSTEM BINDING PROTEIN MLAC"/>
    <property type="match status" value="1"/>
</dbReference>
<dbReference type="RefSeq" id="WP_238180438.1">
    <property type="nucleotide sequence ID" value="NZ_BJZT01000049.1"/>
</dbReference>
<protein>
    <recommendedName>
        <fullName evidence="4">Toluene tolerance protein</fullName>
    </recommendedName>
</protein>
<dbReference type="PANTHER" id="PTHR36573">
    <property type="entry name" value="INTERMEMBRANE PHOSPHOLIPID TRANSPORT SYSTEM BINDING PROTEIN MLAC"/>
    <property type="match status" value="1"/>
</dbReference>
<dbReference type="Gene3D" id="3.10.450.710">
    <property type="entry name" value="Tgt2/MlaC"/>
    <property type="match status" value="1"/>
</dbReference>
<proteinExistence type="predicted"/>
<evidence type="ECO:0008006" key="4">
    <source>
        <dbReference type="Google" id="ProtNLM"/>
    </source>
</evidence>
<evidence type="ECO:0000256" key="1">
    <source>
        <dbReference type="SAM" id="SignalP"/>
    </source>
</evidence>